<name>A0A2A4FX61_9SPHN</name>
<gene>
    <name evidence="2" type="ORF">COO09_11710</name>
</gene>
<keyword evidence="3" id="KW-1185">Reference proteome</keyword>
<reference evidence="2 3" key="1">
    <citation type="submission" date="2017-09" db="EMBL/GenBank/DDBJ databases">
        <title>The Catabolism of 3,6-Dichlorosalicylic acid is Initiated by the Cytochrome P450 Monooxygenase DsmABC in Rhizorhabdus dicambivorans Ndbn-20.</title>
        <authorList>
            <person name="Na L."/>
        </authorList>
    </citation>
    <scope>NUCLEOTIDE SEQUENCE [LARGE SCALE GENOMIC DNA]</scope>
    <source>
        <strain evidence="2 3">Ndbn-20m</strain>
    </source>
</reference>
<evidence type="ECO:0000259" key="1">
    <source>
        <dbReference type="PROSITE" id="PS50056"/>
    </source>
</evidence>
<dbReference type="InterPro" id="IPR000387">
    <property type="entry name" value="Tyr_Pase_dom"/>
</dbReference>
<dbReference type="Gene3D" id="3.90.190.10">
    <property type="entry name" value="Protein tyrosine phosphatase superfamily"/>
    <property type="match status" value="1"/>
</dbReference>
<dbReference type="PROSITE" id="PS50056">
    <property type="entry name" value="TYR_PHOSPHATASE_2"/>
    <property type="match status" value="1"/>
</dbReference>
<dbReference type="KEGG" id="rdi:CMV14_18010"/>
<accession>A0A2A4FX61</accession>
<dbReference type="AlphaFoldDB" id="A0A2A4FX61"/>
<dbReference type="EMBL" id="NWUF01000010">
    <property type="protein sequence ID" value="PCE41986.1"/>
    <property type="molecule type" value="Genomic_DNA"/>
</dbReference>
<sequence length="197" mass="21497">MSSQIMDPAPGSIAIGSLAQANRHKRRFDAVITLEDPNARQNLRLRFSRKPAPAHLVLTFEDVDVTNLGIRVATVEQVREAIEFARVNADGSLLVHCFHGVGRSAAIALAIIADRLGPGAEREALDHLLMVRPEATPNLVVVELADQILHRSGRLASTVAVWEATVPRLAVARAARLQLAQARPDLYARLDIGRFVQ</sequence>
<organism evidence="2 3">
    <name type="scientific">Rhizorhabdus dicambivorans</name>
    <dbReference type="NCBI Taxonomy" id="1850238"/>
    <lineage>
        <taxon>Bacteria</taxon>
        <taxon>Pseudomonadati</taxon>
        <taxon>Pseudomonadota</taxon>
        <taxon>Alphaproteobacteria</taxon>
        <taxon>Sphingomonadales</taxon>
        <taxon>Sphingomonadaceae</taxon>
        <taxon>Rhizorhabdus</taxon>
    </lineage>
</organism>
<protein>
    <submittedName>
        <fullName evidence="2">Tyrosine protein phosphatase</fullName>
    </submittedName>
</protein>
<dbReference type="SUPFAM" id="SSF52799">
    <property type="entry name" value="(Phosphotyrosine protein) phosphatases II"/>
    <property type="match status" value="1"/>
</dbReference>
<dbReference type="Proteomes" id="UP000218934">
    <property type="component" value="Unassembled WGS sequence"/>
</dbReference>
<feature type="domain" description="Tyrosine specific protein phosphatases" evidence="1">
    <location>
        <begin position="72"/>
        <end position="133"/>
    </location>
</feature>
<evidence type="ECO:0000313" key="2">
    <source>
        <dbReference type="EMBL" id="PCE41986.1"/>
    </source>
</evidence>
<dbReference type="PROSITE" id="PS00383">
    <property type="entry name" value="TYR_PHOSPHATASE_1"/>
    <property type="match status" value="1"/>
</dbReference>
<dbReference type="OrthoDB" id="9806482at2"/>
<proteinExistence type="predicted"/>
<evidence type="ECO:0000313" key="3">
    <source>
        <dbReference type="Proteomes" id="UP000218934"/>
    </source>
</evidence>
<comment type="caution">
    <text evidence="2">The sequence shown here is derived from an EMBL/GenBank/DDBJ whole genome shotgun (WGS) entry which is preliminary data.</text>
</comment>
<dbReference type="InterPro" id="IPR029021">
    <property type="entry name" value="Prot-tyrosine_phosphatase-like"/>
</dbReference>
<dbReference type="InterPro" id="IPR016130">
    <property type="entry name" value="Tyr_Pase_AS"/>
</dbReference>